<proteinExistence type="predicted"/>
<evidence type="ECO:0000313" key="4">
    <source>
        <dbReference type="Proteomes" id="UP001465976"/>
    </source>
</evidence>
<keyword evidence="4" id="KW-1185">Reference proteome</keyword>
<name>A0ABR3FQ59_9AGAR</name>
<feature type="chain" id="PRO_5046894221" description="Carboxylesterase type B domain-containing protein" evidence="1">
    <location>
        <begin position="20"/>
        <end position="573"/>
    </location>
</feature>
<dbReference type="PROSITE" id="PS00941">
    <property type="entry name" value="CARBOXYLESTERASE_B_2"/>
    <property type="match status" value="1"/>
</dbReference>
<dbReference type="EMBL" id="JBAHYK010000149">
    <property type="protein sequence ID" value="KAL0577565.1"/>
    <property type="molecule type" value="Genomic_DNA"/>
</dbReference>
<comment type="caution">
    <text evidence="3">The sequence shown here is derived from an EMBL/GenBank/DDBJ whole genome shotgun (WGS) entry which is preliminary data.</text>
</comment>
<dbReference type="PANTHER" id="PTHR11559">
    <property type="entry name" value="CARBOXYLESTERASE"/>
    <property type="match status" value="1"/>
</dbReference>
<dbReference type="Pfam" id="PF00135">
    <property type="entry name" value="COesterase"/>
    <property type="match status" value="1"/>
</dbReference>
<dbReference type="Proteomes" id="UP001465976">
    <property type="component" value="Unassembled WGS sequence"/>
</dbReference>
<keyword evidence="1" id="KW-0732">Signal</keyword>
<evidence type="ECO:0000256" key="1">
    <source>
        <dbReference type="SAM" id="SignalP"/>
    </source>
</evidence>
<protein>
    <recommendedName>
        <fullName evidence="2">Carboxylesterase type B domain-containing protein</fullName>
    </recommendedName>
</protein>
<reference evidence="3 4" key="1">
    <citation type="submission" date="2024-02" db="EMBL/GenBank/DDBJ databases">
        <title>A draft genome for the cacao thread blight pathogen Marasmius crinis-equi.</title>
        <authorList>
            <person name="Cohen S.P."/>
            <person name="Baruah I.K."/>
            <person name="Amoako-Attah I."/>
            <person name="Bukari Y."/>
            <person name="Meinhardt L.W."/>
            <person name="Bailey B.A."/>
        </authorList>
    </citation>
    <scope>NUCLEOTIDE SEQUENCE [LARGE SCALE GENOMIC DNA]</scope>
    <source>
        <strain evidence="3 4">GH-76</strain>
    </source>
</reference>
<dbReference type="SUPFAM" id="SSF53474">
    <property type="entry name" value="alpha/beta-Hydrolases"/>
    <property type="match status" value="1"/>
</dbReference>
<feature type="signal peptide" evidence="1">
    <location>
        <begin position="1"/>
        <end position="19"/>
    </location>
</feature>
<organism evidence="3 4">
    <name type="scientific">Marasmius crinis-equi</name>
    <dbReference type="NCBI Taxonomy" id="585013"/>
    <lineage>
        <taxon>Eukaryota</taxon>
        <taxon>Fungi</taxon>
        <taxon>Dikarya</taxon>
        <taxon>Basidiomycota</taxon>
        <taxon>Agaricomycotina</taxon>
        <taxon>Agaricomycetes</taxon>
        <taxon>Agaricomycetidae</taxon>
        <taxon>Agaricales</taxon>
        <taxon>Marasmiineae</taxon>
        <taxon>Marasmiaceae</taxon>
        <taxon>Marasmius</taxon>
    </lineage>
</organism>
<dbReference type="InterPro" id="IPR002018">
    <property type="entry name" value="CarbesteraseB"/>
</dbReference>
<feature type="domain" description="Carboxylesterase type B" evidence="2">
    <location>
        <begin position="66"/>
        <end position="549"/>
    </location>
</feature>
<dbReference type="Gene3D" id="3.40.50.1820">
    <property type="entry name" value="alpha/beta hydrolase"/>
    <property type="match status" value="1"/>
</dbReference>
<dbReference type="InterPro" id="IPR029058">
    <property type="entry name" value="AB_hydrolase_fold"/>
</dbReference>
<evidence type="ECO:0000313" key="3">
    <source>
        <dbReference type="EMBL" id="KAL0577565.1"/>
    </source>
</evidence>
<gene>
    <name evidence="3" type="ORF">V5O48_004428</name>
</gene>
<dbReference type="InterPro" id="IPR019819">
    <property type="entry name" value="Carboxylesterase_B_CS"/>
</dbReference>
<dbReference type="InterPro" id="IPR050309">
    <property type="entry name" value="Type-B_Carboxylest/Lipase"/>
</dbReference>
<evidence type="ECO:0000259" key="2">
    <source>
        <dbReference type="Pfam" id="PF00135"/>
    </source>
</evidence>
<sequence>MKLLFVLAFSSLTPFTAFAAPQVKIGNTTFTGKDITSFRQEFFGGVCLQALDISPYLAHTRGDVAAIPYAEPPIGNLRLKPPVLKTTLSQATFDASNYGPACLQTNLPETQISEDCLTINILRPSGLPENALLPVMFWTYGGGFHAGTASSFNASAIVAQSVARGTPVIYVNFNYRLGALGFPTGQELADLGSLNLGLMDQTTALQWVQQIIGAFGGDKTKACPSGSVMTFGHSAGSIMTAIQYLNPDFGKYARAAILQSGSQATSPIFVPEARQDTWSSFVGNVAECASVAHTSTTVDCLQSVNSSSLLRAIAASESNGGEGQWAPILDGPDGFLPDYPSNLFKNGRFSRLPFIAGTELDEGTHFIPTQGLNYTDATFRALILASYSPPVPPLTTQNLNDAISRLVELYPNDPTLGSPFGTGNETFGLDPGFKRFAAAFGDLNFQSQRRLFQRAAAGAGVETYGYEFTQPQANSSYLGVEHSAILHYIYGFVPNATESDTRISQAIIDYWVSFTFSLNPNDGKGAQRPQWTKYSASSELLMSLNGNNTTLIVDVYRREQTDLINQDPLLFHH</sequence>
<accession>A0ABR3FQ59</accession>